<evidence type="ECO:0000313" key="7">
    <source>
        <dbReference type="EMBL" id="MBP1918063.1"/>
    </source>
</evidence>
<accession>A0ABS4G0I8</accession>
<dbReference type="InterPro" id="IPR021153">
    <property type="entry name" value="HrcA_C"/>
</dbReference>
<keyword evidence="2 5" id="KW-0805">Transcription regulation</keyword>
<evidence type="ECO:0000256" key="2">
    <source>
        <dbReference type="ARBA" id="ARBA00023015"/>
    </source>
</evidence>
<evidence type="ECO:0000256" key="1">
    <source>
        <dbReference type="ARBA" id="ARBA00022491"/>
    </source>
</evidence>
<gene>
    <name evidence="5" type="primary">hrcA</name>
    <name evidence="7" type="ORF">J2Z34_000534</name>
</gene>
<dbReference type="NCBIfam" id="TIGR00331">
    <property type="entry name" value="hrcA"/>
    <property type="match status" value="1"/>
</dbReference>
<dbReference type="EMBL" id="JAGGKC010000003">
    <property type="protein sequence ID" value="MBP1918063.1"/>
    <property type="molecule type" value="Genomic_DNA"/>
</dbReference>
<dbReference type="PIRSF" id="PIRSF005485">
    <property type="entry name" value="HrcA"/>
    <property type="match status" value="1"/>
</dbReference>
<reference evidence="7 8" key="1">
    <citation type="submission" date="2021-03" db="EMBL/GenBank/DDBJ databases">
        <title>Genomic Encyclopedia of Type Strains, Phase IV (KMG-IV): sequencing the most valuable type-strain genomes for metagenomic binning, comparative biology and taxonomic classification.</title>
        <authorList>
            <person name="Goeker M."/>
        </authorList>
    </citation>
    <scope>NUCLEOTIDE SEQUENCE [LARGE SCALE GENOMIC DNA]</scope>
    <source>
        <strain evidence="7 8">DSM 6139</strain>
    </source>
</reference>
<evidence type="ECO:0000313" key="8">
    <source>
        <dbReference type="Proteomes" id="UP001519271"/>
    </source>
</evidence>
<comment type="similarity">
    <text evidence="5">Belongs to the HrcA family.</text>
</comment>
<dbReference type="SUPFAM" id="SSF55781">
    <property type="entry name" value="GAF domain-like"/>
    <property type="match status" value="1"/>
</dbReference>
<comment type="function">
    <text evidence="5">Negative regulator of class I heat shock genes (grpE-dnaK-dnaJ and groELS operons). Prevents heat-shock induction of these operons.</text>
</comment>
<feature type="domain" description="Heat-inducible transcription repressor HrcA C-terminal" evidence="6">
    <location>
        <begin position="108"/>
        <end position="328"/>
    </location>
</feature>
<dbReference type="Gene3D" id="1.10.10.10">
    <property type="entry name" value="Winged helix-like DNA-binding domain superfamily/Winged helix DNA-binding domain"/>
    <property type="match status" value="1"/>
</dbReference>
<evidence type="ECO:0000259" key="6">
    <source>
        <dbReference type="Pfam" id="PF01628"/>
    </source>
</evidence>
<keyword evidence="1 5" id="KW-0678">Repressor</keyword>
<evidence type="ECO:0000256" key="3">
    <source>
        <dbReference type="ARBA" id="ARBA00023016"/>
    </source>
</evidence>
<dbReference type="RefSeq" id="WP_209458310.1">
    <property type="nucleotide sequence ID" value="NZ_JAGGKC010000003.1"/>
</dbReference>
<dbReference type="InterPro" id="IPR029016">
    <property type="entry name" value="GAF-like_dom_sf"/>
</dbReference>
<dbReference type="PANTHER" id="PTHR34824:SF1">
    <property type="entry name" value="HEAT-INDUCIBLE TRANSCRIPTION REPRESSOR HRCA"/>
    <property type="match status" value="1"/>
</dbReference>
<dbReference type="Pfam" id="PF01628">
    <property type="entry name" value="HrcA"/>
    <property type="match status" value="1"/>
</dbReference>
<keyword evidence="4 5" id="KW-0804">Transcription</keyword>
<dbReference type="Gene3D" id="3.30.450.40">
    <property type="match status" value="1"/>
</dbReference>
<dbReference type="SUPFAM" id="SSF46785">
    <property type="entry name" value="Winged helix' DNA-binding domain"/>
    <property type="match status" value="1"/>
</dbReference>
<dbReference type="InterPro" id="IPR023120">
    <property type="entry name" value="WHTH_transcript_rep_HrcA_IDD"/>
</dbReference>
<dbReference type="InterPro" id="IPR002571">
    <property type="entry name" value="HrcA"/>
</dbReference>
<organism evidence="7 8">
    <name type="scientific">Youngiibacter multivorans</name>
    <dbReference type="NCBI Taxonomy" id="937251"/>
    <lineage>
        <taxon>Bacteria</taxon>
        <taxon>Bacillati</taxon>
        <taxon>Bacillota</taxon>
        <taxon>Clostridia</taxon>
        <taxon>Eubacteriales</taxon>
        <taxon>Clostridiaceae</taxon>
        <taxon>Youngiibacter</taxon>
    </lineage>
</organism>
<dbReference type="PANTHER" id="PTHR34824">
    <property type="entry name" value="HEAT-INDUCIBLE TRANSCRIPTION REPRESSOR HRCA"/>
    <property type="match status" value="1"/>
</dbReference>
<proteinExistence type="inferred from homology"/>
<dbReference type="Proteomes" id="UP001519271">
    <property type="component" value="Unassembled WGS sequence"/>
</dbReference>
<keyword evidence="3 5" id="KW-0346">Stress response</keyword>
<dbReference type="Gene3D" id="3.30.390.60">
    <property type="entry name" value="Heat-inducible transcription repressor hrca homolog, domain 3"/>
    <property type="match status" value="1"/>
</dbReference>
<sequence length="351" mass="39082">MPNEIDRRKLEILKAIVVDYVTTGDPVGSRTLAKKYELGVSSATIRNEMADLEDMGLLEQPHSSAGRIPSSKGYRLYVDKLMTLDNLSVDEIKFIENRIITMAAYEIERVMKQASMMLSELTNLAVVLKKPNINKCHIKTVQLVQIDQNAIIAVIMLDTGSVKNKHIRLRSIPNPEELMAISNLLTLKLRDMTMEAINLEVLNTIKNGLQGHDELFSEVVGAVYESLKSDMGDDYIIEGTSNMLKYHEFADVGKVREFLSLLDNPDAIFKDSDDGSETDGLVIKIGEELDIPEAKDVSVISAHYRINGKNVGTLNLIGPTRLDYSKVVSIINNVTSELNKKLSEEDLITDG</sequence>
<protein>
    <recommendedName>
        <fullName evidence="5">Heat-inducible transcription repressor HrcA</fullName>
    </recommendedName>
</protein>
<keyword evidence="8" id="KW-1185">Reference proteome</keyword>
<comment type="caution">
    <text evidence="7">The sequence shown here is derived from an EMBL/GenBank/DDBJ whole genome shotgun (WGS) entry which is preliminary data.</text>
</comment>
<dbReference type="InterPro" id="IPR036388">
    <property type="entry name" value="WH-like_DNA-bd_sf"/>
</dbReference>
<dbReference type="HAMAP" id="MF_00081">
    <property type="entry name" value="HrcA"/>
    <property type="match status" value="1"/>
</dbReference>
<evidence type="ECO:0000256" key="4">
    <source>
        <dbReference type="ARBA" id="ARBA00023163"/>
    </source>
</evidence>
<dbReference type="InterPro" id="IPR036390">
    <property type="entry name" value="WH_DNA-bd_sf"/>
</dbReference>
<name>A0ABS4G0I8_9CLOT</name>
<evidence type="ECO:0000256" key="5">
    <source>
        <dbReference type="HAMAP-Rule" id="MF_00081"/>
    </source>
</evidence>